<dbReference type="Gene3D" id="3.10.580.10">
    <property type="entry name" value="CBS-domain"/>
    <property type="match status" value="1"/>
</dbReference>
<dbReference type="PANTHER" id="PTHR43080">
    <property type="entry name" value="CBS DOMAIN-CONTAINING PROTEIN CBSX3, MITOCHONDRIAL"/>
    <property type="match status" value="1"/>
</dbReference>
<accession>A0ABW3ENL7</accession>
<feature type="domain" description="CBS" evidence="3">
    <location>
        <begin position="76"/>
        <end position="131"/>
    </location>
</feature>
<dbReference type="EMBL" id="JBHTJA010000011">
    <property type="protein sequence ID" value="MFD0900538.1"/>
    <property type="molecule type" value="Genomic_DNA"/>
</dbReference>
<dbReference type="PROSITE" id="PS51371">
    <property type="entry name" value="CBS"/>
    <property type="match status" value="2"/>
</dbReference>
<dbReference type="InterPro" id="IPR044725">
    <property type="entry name" value="CBSX3_CBS_dom"/>
</dbReference>
<evidence type="ECO:0000313" key="5">
    <source>
        <dbReference type="Proteomes" id="UP001596972"/>
    </source>
</evidence>
<comment type="caution">
    <text evidence="4">The sequence shown here is derived from an EMBL/GenBank/DDBJ whole genome shotgun (WGS) entry which is preliminary data.</text>
</comment>
<evidence type="ECO:0000256" key="2">
    <source>
        <dbReference type="PROSITE-ProRule" id="PRU00703"/>
    </source>
</evidence>
<dbReference type="Pfam" id="PF00571">
    <property type="entry name" value="CBS"/>
    <property type="match status" value="2"/>
</dbReference>
<dbReference type="RefSeq" id="WP_378297536.1">
    <property type="nucleotide sequence ID" value="NZ_JBHTJA010000011.1"/>
</dbReference>
<keyword evidence="5" id="KW-1185">Reference proteome</keyword>
<organism evidence="4 5">
    <name type="scientific">Actinomadura sediminis</name>
    <dbReference type="NCBI Taxonomy" id="1038904"/>
    <lineage>
        <taxon>Bacteria</taxon>
        <taxon>Bacillati</taxon>
        <taxon>Actinomycetota</taxon>
        <taxon>Actinomycetes</taxon>
        <taxon>Streptosporangiales</taxon>
        <taxon>Thermomonosporaceae</taxon>
        <taxon>Actinomadura</taxon>
    </lineage>
</organism>
<keyword evidence="1 2" id="KW-0129">CBS domain</keyword>
<gene>
    <name evidence="4" type="ORF">ACFQ11_09065</name>
</gene>
<dbReference type="SMART" id="SM00116">
    <property type="entry name" value="CBS"/>
    <property type="match status" value="2"/>
</dbReference>
<name>A0ABW3ENL7_9ACTN</name>
<feature type="domain" description="CBS" evidence="3">
    <location>
        <begin position="7"/>
        <end position="67"/>
    </location>
</feature>
<dbReference type="PANTHER" id="PTHR43080:SF2">
    <property type="entry name" value="CBS DOMAIN-CONTAINING PROTEIN"/>
    <property type="match status" value="1"/>
</dbReference>
<evidence type="ECO:0000259" key="3">
    <source>
        <dbReference type="PROSITE" id="PS51371"/>
    </source>
</evidence>
<sequence>MRIRDILRRKGDAVVTVPPGSTVRELLAVLAEHNVGAVVVSADGATITGIATERDVVRRLHEHGAELLDRPVSDIMTAEVRSCAPGDLVQDLRRTMTEHRFRHMPVVEDGRLAGIVSIGDVVKSAIDALESEREHLVDYIQNVQ</sequence>
<dbReference type="InterPro" id="IPR000644">
    <property type="entry name" value="CBS_dom"/>
</dbReference>
<dbReference type="CDD" id="cd04623">
    <property type="entry name" value="CBS_pair_bac_euk"/>
    <property type="match status" value="1"/>
</dbReference>
<dbReference type="SUPFAM" id="SSF54631">
    <property type="entry name" value="CBS-domain pair"/>
    <property type="match status" value="1"/>
</dbReference>
<dbReference type="Proteomes" id="UP001596972">
    <property type="component" value="Unassembled WGS sequence"/>
</dbReference>
<evidence type="ECO:0000256" key="1">
    <source>
        <dbReference type="ARBA" id="ARBA00023122"/>
    </source>
</evidence>
<proteinExistence type="predicted"/>
<protein>
    <submittedName>
        <fullName evidence="4">CBS domain-containing protein</fullName>
    </submittedName>
</protein>
<reference evidence="5" key="1">
    <citation type="journal article" date="2019" name="Int. J. Syst. Evol. Microbiol.">
        <title>The Global Catalogue of Microorganisms (GCM) 10K type strain sequencing project: providing services to taxonomists for standard genome sequencing and annotation.</title>
        <authorList>
            <consortium name="The Broad Institute Genomics Platform"/>
            <consortium name="The Broad Institute Genome Sequencing Center for Infectious Disease"/>
            <person name="Wu L."/>
            <person name="Ma J."/>
        </authorList>
    </citation>
    <scope>NUCLEOTIDE SEQUENCE [LARGE SCALE GENOMIC DNA]</scope>
    <source>
        <strain evidence="5">JCM 31202</strain>
    </source>
</reference>
<dbReference type="InterPro" id="IPR046342">
    <property type="entry name" value="CBS_dom_sf"/>
</dbReference>
<evidence type="ECO:0000313" key="4">
    <source>
        <dbReference type="EMBL" id="MFD0900538.1"/>
    </source>
</evidence>
<dbReference type="InterPro" id="IPR051257">
    <property type="entry name" value="Diverse_CBS-Domain"/>
</dbReference>